<organism evidence="2 3">
    <name type="scientific">Naematelia encephala</name>
    <dbReference type="NCBI Taxonomy" id="71784"/>
    <lineage>
        <taxon>Eukaryota</taxon>
        <taxon>Fungi</taxon>
        <taxon>Dikarya</taxon>
        <taxon>Basidiomycota</taxon>
        <taxon>Agaricomycotina</taxon>
        <taxon>Tremellomycetes</taxon>
        <taxon>Tremellales</taxon>
        <taxon>Naemateliaceae</taxon>
        <taxon>Naematelia</taxon>
    </lineage>
</organism>
<evidence type="ECO:0000256" key="1">
    <source>
        <dbReference type="SAM" id="SignalP"/>
    </source>
</evidence>
<comment type="caution">
    <text evidence="2">The sequence shown here is derived from an EMBL/GenBank/DDBJ whole genome shotgun (WGS) entry which is preliminary data.</text>
</comment>
<feature type="signal peptide" evidence="1">
    <location>
        <begin position="1"/>
        <end position="20"/>
    </location>
</feature>
<reference evidence="2 3" key="1">
    <citation type="submission" date="2016-07" db="EMBL/GenBank/DDBJ databases">
        <title>Pervasive Adenine N6-methylation of Active Genes in Fungi.</title>
        <authorList>
            <consortium name="DOE Joint Genome Institute"/>
            <person name="Mondo S.J."/>
            <person name="Dannebaum R.O."/>
            <person name="Kuo R.C."/>
            <person name="Labutti K."/>
            <person name="Haridas S."/>
            <person name="Kuo A."/>
            <person name="Salamov A."/>
            <person name="Ahrendt S.R."/>
            <person name="Lipzen A."/>
            <person name="Sullivan W."/>
            <person name="Andreopoulos W.B."/>
            <person name="Clum A."/>
            <person name="Lindquist E."/>
            <person name="Daum C."/>
            <person name="Ramamoorthy G.K."/>
            <person name="Gryganskyi A."/>
            <person name="Culley D."/>
            <person name="Magnuson J.K."/>
            <person name="James T.Y."/>
            <person name="O'Malley M.A."/>
            <person name="Stajich J.E."/>
            <person name="Spatafora J.W."/>
            <person name="Visel A."/>
            <person name="Grigoriev I.V."/>
        </authorList>
    </citation>
    <scope>NUCLEOTIDE SEQUENCE [LARGE SCALE GENOMIC DNA]</scope>
    <source>
        <strain evidence="2 3">68-887.2</strain>
    </source>
</reference>
<evidence type="ECO:0000313" key="2">
    <source>
        <dbReference type="EMBL" id="ORY27322.1"/>
    </source>
</evidence>
<dbReference type="STRING" id="71784.A0A1Y2AXN2"/>
<accession>A0A1Y2AXN2</accession>
<dbReference type="Proteomes" id="UP000193986">
    <property type="component" value="Unassembled WGS sequence"/>
</dbReference>
<feature type="chain" id="PRO_5013118837" description="Secreted protein" evidence="1">
    <location>
        <begin position="21"/>
        <end position="119"/>
    </location>
</feature>
<dbReference type="OrthoDB" id="2863306at2759"/>
<evidence type="ECO:0000313" key="3">
    <source>
        <dbReference type="Proteomes" id="UP000193986"/>
    </source>
</evidence>
<keyword evidence="1" id="KW-0732">Signal</keyword>
<proteinExistence type="predicted"/>
<dbReference type="InParanoid" id="A0A1Y2AXN2"/>
<evidence type="ECO:0008006" key="4">
    <source>
        <dbReference type="Google" id="ProtNLM"/>
    </source>
</evidence>
<sequence>MKLTIFLLATVLSMAANVKADYYANFYDDDGCKINGGEGVSIKNPGCLTEPNRGSVYIPNTGLGTLSDNQFCLVKTHYDGSCSCQNEGYDFTATGFCAVLDPSYQSYRFISGGCASNNC</sequence>
<keyword evidence="3" id="KW-1185">Reference proteome</keyword>
<protein>
    <recommendedName>
        <fullName evidence="4">Secreted protein</fullName>
    </recommendedName>
</protein>
<dbReference type="EMBL" id="MCFC01000039">
    <property type="protein sequence ID" value="ORY27322.1"/>
    <property type="molecule type" value="Genomic_DNA"/>
</dbReference>
<name>A0A1Y2AXN2_9TREE</name>
<dbReference type="AlphaFoldDB" id="A0A1Y2AXN2"/>
<gene>
    <name evidence="2" type="ORF">BCR39DRAFT_469418</name>
</gene>